<dbReference type="Pfam" id="PF00534">
    <property type="entry name" value="Glycos_transf_1"/>
    <property type="match status" value="1"/>
</dbReference>
<accession>C6CAG1</accession>
<dbReference type="KEGG" id="dda:Dd703_2682"/>
<dbReference type="HOGENOM" id="CLU_737187_0_0_6"/>
<dbReference type="GO" id="GO:0016757">
    <property type="term" value="F:glycosyltransferase activity"/>
    <property type="evidence" value="ECO:0007669"/>
    <property type="project" value="InterPro"/>
</dbReference>
<dbReference type="RefSeq" id="WP_015854365.1">
    <property type="nucleotide sequence ID" value="NC_012880.1"/>
</dbReference>
<feature type="domain" description="Glycosyl transferase family 1" evidence="1">
    <location>
        <begin position="190"/>
        <end position="345"/>
    </location>
</feature>
<dbReference type="Proteomes" id="UP000002734">
    <property type="component" value="Chromosome"/>
</dbReference>
<evidence type="ECO:0000313" key="2">
    <source>
        <dbReference type="EMBL" id="ACS86459.1"/>
    </source>
</evidence>
<sequence length="375" mass="41343">MDKKIKICHLTPTYFSQNSIIGGGERYVYNLVKAINLAAKNDNLPISQSVLSVSDKPELFEYEDVTVRLSPNISTLQGNMNVIPDFLWDDLVGFDFVHIHQSLTTFGEYAAAVTSSLNIPFVSTDLGGGASSLMLFGRGLELSCGVLSISEYAKSLIHSSYSGLHDVVIGPVDTEFFSPSEKIKNNSIQYGICVSRILPHKGIDRIISALPDNMLLKVVGRVYDENYFQLLKQLAQGKNVEFIHDADDSKLLELYRNAGVFLQGSTHQDIYGNVIQKPELMGLTTLEAMSCGLPAIVSNAGSLPELVPDSRYGFVFSNQEELSHKLHEYVNAQWPYQDCSDIAREHVVDNYSFLSVGRKLISIYNAAASQGLTGV</sequence>
<evidence type="ECO:0000313" key="3">
    <source>
        <dbReference type="Proteomes" id="UP000002734"/>
    </source>
</evidence>
<gene>
    <name evidence="2" type="ordered locus">Dd703_2682</name>
</gene>
<dbReference type="eggNOG" id="COG0438">
    <property type="taxonomic scope" value="Bacteria"/>
</dbReference>
<protein>
    <submittedName>
        <fullName evidence="2">Glycosyl transferase group 1</fullName>
    </submittedName>
</protein>
<proteinExistence type="predicted"/>
<dbReference type="InterPro" id="IPR050194">
    <property type="entry name" value="Glycosyltransferase_grp1"/>
</dbReference>
<dbReference type="EMBL" id="CP001654">
    <property type="protein sequence ID" value="ACS86459.1"/>
    <property type="molecule type" value="Genomic_DNA"/>
</dbReference>
<keyword evidence="3" id="KW-1185">Reference proteome</keyword>
<dbReference type="SUPFAM" id="SSF53756">
    <property type="entry name" value="UDP-Glycosyltransferase/glycogen phosphorylase"/>
    <property type="match status" value="1"/>
</dbReference>
<keyword evidence="2" id="KW-0808">Transferase</keyword>
<evidence type="ECO:0000259" key="1">
    <source>
        <dbReference type="Pfam" id="PF00534"/>
    </source>
</evidence>
<dbReference type="PANTHER" id="PTHR45947">
    <property type="entry name" value="SULFOQUINOVOSYL TRANSFERASE SQD2"/>
    <property type="match status" value="1"/>
</dbReference>
<name>C6CAG1_MUSP7</name>
<dbReference type="CDD" id="cd03801">
    <property type="entry name" value="GT4_PimA-like"/>
    <property type="match status" value="1"/>
</dbReference>
<dbReference type="STRING" id="579405.Dd703_2682"/>
<dbReference type="PANTHER" id="PTHR45947:SF3">
    <property type="entry name" value="SULFOQUINOVOSYL TRANSFERASE SQD2"/>
    <property type="match status" value="1"/>
</dbReference>
<dbReference type="Gene3D" id="3.40.50.2000">
    <property type="entry name" value="Glycogen Phosphorylase B"/>
    <property type="match status" value="2"/>
</dbReference>
<reference evidence="2" key="1">
    <citation type="submission" date="2009-06" db="EMBL/GenBank/DDBJ databases">
        <title>Complete sequence of Dickeya dadantii Ech703.</title>
        <authorList>
            <consortium name="US DOE Joint Genome Institute"/>
            <person name="Lucas S."/>
            <person name="Copeland A."/>
            <person name="Lapidus A."/>
            <person name="Glavina del Rio T."/>
            <person name="Dalin E."/>
            <person name="Tice H."/>
            <person name="Bruce D."/>
            <person name="Goodwin L."/>
            <person name="Pitluck S."/>
            <person name="Chertkov O."/>
            <person name="Brettin T."/>
            <person name="Detter J.C."/>
            <person name="Han C."/>
            <person name="Larimer F."/>
            <person name="Land M."/>
            <person name="Hauser L."/>
            <person name="Kyrpides N."/>
            <person name="Mikhailova N."/>
            <person name="Balakrishnan V."/>
            <person name="Glasner J."/>
            <person name="Perna N.T."/>
        </authorList>
    </citation>
    <scope>NUCLEOTIDE SEQUENCE [LARGE SCALE GENOMIC DNA]</scope>
    <source>
        <strain evidence="2">Ech703</strain>
    </source>
</reference>
<dbReference type="CAZy" id="GT4">
    <property type="family name" value="Glycosyltransferase Family 4"/>
</dbReference>
<dbReference type="AlphaFoldDB" id="C6CAG1"/>
<dbReference type="InterPro" id="IPR001296">
    <property type="entry name" value="Glyco_trans_1"/>
</dbReference>
<organism evidence="2 3">
    <name type="scientific">Musicola paradisiaca (strain Ech703)</name>
    <name type="common">Dickeya paradisiaca</name>
    <name type="synonym">Dickeya dadantii</name>
    <dbReference type="NCBI Taxonomy" id="579405"/>
    <lineage>
        <taxon>Bacteria</taxon>
        <taxon>Pseudomonadati</taxon>
        <taxon>Pseudomonadota</taxon>
        <taxon>Gammaproteobacteria</taxon>
        <taxon>Enterobacterales</taxon>
        <taxon>Pectobacteriaceae</taxon>
        <taxon>Musicola</taxon>
    </lineage>
</organism>